<accession>A0A8H5FQC7</accession>
<keyword evidence="2" id="KW-0479">Metal-binding</keyword>
<dbReference type="EMBL" id="JAACJO010000048">
    <property type="protein sequence ID" value="KAF5345224.1"/>
    <property type="molecule type" value="Genomic_DNA"/>
</dbReference>
<organism evidence="5 6">
    <name type="scientific">Leucocoprinus leucothites</name>
    <dbReference type="NCBI Taxonomy" id="201217"/>
    <lineage>
        <taxon>Eukaryota</taxon>
        <taxon>Fungi</taxon>
        <taxon>Dikarya</taxon>
        <taxon>Basidiomycota</taxon>
        <taxon>Agaricomycotina</taxon>
        <taxon>Agaricomycetes</taxon>
        <taxon>Agaricomycetidae</taxon>
        <taxon>Agaricales</taxon>
        <taxon>Agaricineae</taxon>
        <taxon>Agaricaceae</taxon>
        <taxon>Leucocoprinus</taxon>
    </lineage>
</organism>
<dbReference type="InterPro" id="IPR001878">
    <property type="entry name" value="Znf_CCHC"/>
</dbReference>
<dbReference type="AlphaFoldDB" id="A0A8H5FQC7"/>
<dbReference type="SMART" id="SM00343">
    <property type="entry name" value="ZnF_C2HC"/>
    <property type="match status" value="1"/>
</dbReference>
<feature type="domain" description="CCHC-type" evidence="4">
    <location>
        <begin position="92"/>
        <end position="107"/>
    </location>
</feature>
<dbReference type="GO" id="GO:0006397">
    <property type="term" value="P:mRNA processing"/>
    <property type="evidence" value="ECO:0007669"/>
    <property type="project" value="UniProtKB-KW"/>
</dbReference>
<keyword evidence="6" id="KW-1185">Reference proteome</keyword>
<dbReference type="GO" id="GO:0003676">
    <property type="term" value="F:nucleic acid binding"/>
    <property type="evidence" value="ECO:0007669"/>
    <property type="project" value="InterPro"/>
</dbReference>
<dbReference type="Proteomes" id="UP000559027">
    <property type="component" value="Unassembled WGS sequence"/>
</dbReference>
<evidence type="ECO:0000256" key="3">
    <source>
        <dbReference type="SAM" id="MobiDB-lite"/>
    </source>
</evidence>
<protein>
    <recommendedName>
        <fullName evidence="4">CCHC-type domain-containing protein</fullName>
    </recommendedName>
</protein>
<feature type="region of interest" description="Disordered" evidence="3">
    <location>
        <begin position="45"/>
        <end position="65"/>
    </location>
</feature>
<comment type="caution">
    <text evidence="5">The sequence shown here is derived from an EMBL/GenBank/DDBJ whole genome shotgun (WGS) entry which is preliminary data.</text>
</comment>
<feature type="compositionally biased region" description="Basic residues" evidence="3">
    <location>
        <begin position="123"/>
        <end position="133"/>
    </location>
</feature>
<name>A0A8H5FQC7_9AGAR</name>
<keyword evidence="1" id="KW-0507">mRNA processing</keyword>
<keyword evidence="2" id="KW-0863">Zinc-finger</keyword>
<feature type="region of interest" description="Disordered" evidence="3">
    <location>
        <begin position="119"/>
        <end position="142"/>
    </location>
</feature>
<dbReference type="GO" id="GO:0008270">
    <property type="term" value="F:zinc ion binding"/>
    <property type="evidence" value="ECO:0007669"/>
    <property type="project" value="UniProtKB-KW"/>
</dbReference>
<dbReference type="InterPro" id="IPR036875">
    <property type="entry name" value="Znf_CCHC_sf"/>
</dbReference>
<sequence length="179" mass="20792">MAKLKRHNHYQSQGYIPLQPNRDPNAMDVNAMEALLQNFAISQGYQQNDDSSSDESEDDDEDHQENIKQSILQVFDMILSSHQKENLRKGMCFECEQTRHFARDCPKCKACLLKIPRNSQSKNAKHKRPVSPRKPHDNDKKNQRCFQSMQLNEIVQSIPDDEEVVNVYNEHADQPGFVH</sequence>
<dbReference type="SUPFAM" id="SSF57756">
    <property type="entry name" value="Retrovirus zinc finger-like domains"/>
    <property type="match status" value="1"/>
</dbReference>
<evidence type="ECO:0000256" key="1">
    <source>
        <dbReference type="ARBA" id="ARBA00022664"/>
    </source>
</evidence>
<gene>
    <name evidence="5" type="ORF">D9756_011492</name>
</gene>
<proteinExistence type="predicted"/>
<keyword evidence="2" id="KW-0862">Zinc</keyword>
<evidence type="ECO:0000259" key="4">
    <source>
        <dbReference type="PROSITE" id="PS50158"/>
    </source>
</evidence>
<dbReference type="OrthoDB" id="3131988at2759"/>
<feature type="region of interest" description="Disordered" evidence="3">
    <location>
        <begin position="1"/>
        <end position="24"/>
    </location>
</feature>
<evidence type="ECO:0000313" key="5">
    <source>
        <dbReference type="EMBL" id="KAF5345224.1"/>
    </source>
</evidence>
<feature type="compositionally biased region" description="Acidic residues" evidence="3">
    <location>
        <begin position="51"/>
        <end position="63"/>
    </location>
</feature>
<evidence type="ECO:0000256" key="2">
    <source>
        <dbReference type="PROSITE-ProRule" id="PRU00047"/>
    </source>
</evidence>
<dbReference type="PROSITE" id="PS50158">
    <property type="entry name" value="ZF_CCHC"/>
    <property type="match status" value="1"/>
</dbReference>
<evidence type="ECO:0000313" key="6">
    <source>
        <dbReference type="Proteomes" id="UP000559027"/>
    </source>
</evidence>
<reference evidence="5 6" key="1">
    <citation type="journal article" date="2020" name="ISME J.">
        <title>Uncovering the hidden diversity of litter-decomposition mechanisms in mushroom-forming fungi.</title>
        <authorList>
            <person name="Floudas D."/>
            <person name="Bentzer J."/>
            <person name="Ahren D."/>
            <person name="Johansson T."/>
            <person name="Persson P."/>
            <person name="Tunlid A."/>
        </authorList>
    </citation>
    <scope>NUCLEOTIDE SEQUENCE [LARGE SCALE GENOMIC DNA]</scope>
    <source>
        <strain evidence="5 6">CBS 146.42</strain>
    </source>
</reference>